<feature type="chain" id="PRO_5045886002" evidence="2">
    <location>
        <begin position="22"/>
        <end position="77"/>
    </location>
</feature>
<dbReference type="RefSeq" id="WP_353112669.1">
    <property type="nucleotide sequence ID" value="NZ_APND01000004.1"/>
</dbReference>
<accession>A0ABV2B4I9</accession>
<keyword evidence="1" id="KW-1133">Transmembrane helix</keyword>
<dbReference type="Proteomes" id="UP001460888">
    <property type="component" value="Unassembled WGS sequence"/>
</dbReference>
<proteinExistence type="predicted"/>
<dbReference type="EMBL" id="APND01000004">
    <property type="protein sequence ID" value="MES1930462.1"/>
    <property type="molecule type" value="Genomic_DNA"/>
</dbReference>
<keyword evidence="1" id="KW-0472">Membrane</keyword>
<organism evidence="3 4">
    <name type="scientific">Salinisphaera dokdonensis CL-ES53</name>
    <dbReference type="NCBI Taxonomy" id="1304272"/>
    <lineage>
        <taxon>Bacteria</taxon>
        <taxon>Pseudomonadati</taxon>
        <taxon>Pseudomonadota</taxon>
        <taxon>Gammaproteobacteria</taxon>
        <taxon>Salinisphaerales</taxon>
        <taxon>Salinisphaeraceae</taxon>
        <taxon>Salinisphaera</taxon>
    </lineage>
</organism>
<evidence type="ECO:0000256" key="1">
    <source>
        <dbReference type="SAM" id="Phobius"/>
    </source>
</evidence>
<evidence type="ECO:0000313" key="3">
    <source>
        <dbReference type="EMBL" id="MES1930462.1"/>
    </source>
</evidence>
<evidence type="ECO:0000313" key="4">
    <source>
        <dbReference type="Proteomes" id="UP001460888"/>
    </source>
</evidence>
<evidence type="ECO:0000256" key="2">
    <source>
        <dbReference type="SAM" id="SignalP"/>
    </source>
</evidence>
<comment type="caution">
    <text evidence="3">The sequence shown here is derived from an EMBL/GenBank/DDBJ whole genome shotgun (WGS) entry which is preliminary data.</text>
</comment>
<sequence length="77" mass="8128">MKLFVAPLLSLLGTIVGIAPAAGQSDPDPMGGGMMNESMMQCSMMGGPMMIVWMLFVLLVLVGLVLAIVALVKYLRS</sequence>
<gene>
    <name evidence="3" type="ORF">SADO_14453</name>
</gene>
<reference evidence="3 4" key="1">
    <citation type="submission" date="2013-03" db="EMBL/GenBank/DDBJ databases">
        <title>Salinisphaera dokdonensis CL-ES53 Genome Sequencing.</title>
        <authorList>
            <person name="Li C."/>
            <person name="Lai Q."/>
            <person name="Shao Z."/>
        </authorList>
    </citation>
    <scope>NUCLEOTIDE SEQUENCE [LARGE SCALE GENOMIC DNA]</scope>
    <source>
        <strain evidence="3 4">CL-ES53</strain>
    </source>
</reference>
<feature type="signal peptide" evidence="2">
    <location>
        <begin position="1"/>
        <end position="21"/>
    </location>
</feature>
<keyword evidence="1" id="KW-0812">Transmembrane</keyword>
<feature type="transmembrane region" description="Helical" evidence="1">
    <location>
        <begin position="47"/>
        <end position="72"/>
    </location>
</feature>
<keyword evidence="4" id="KW-1185">Reference proteome</keyword>
<name>A0ABV2B4I9_9GAMM</name>
<keyword evidence="2" id="KW-0732">Signal</keyword>
<protein>
    <submittedName>
        <fullName evidence="3">Uncharacterized protein</fullName>
    </submittedName>
</protein>